<proteinExistence type="inferred from homology"/>
<keyword evidence="4 6" id="KW-1133">Transmembrane helix</keyword>
<reference evidence="7 8" key="1">
    <citation type="journal article" date="2007" name="J. Bacteriol.">
        <title>Whole-genome analysis of the methyl tert-butyl ether-degrading beta-proteobacterium Methylibium petroleiphilum PM1.</title>
        <authorList>
            <person name="Kane S.R."/>
            <person name="Chakicherla A.Y."/>
            <person name="Chain P.S.G."/>
            <person name="Schmidt R."/>
            <person name="Shin M.W."/>
            <person name="Legler T.C."/>
            <person name="Scow K.M."/>
            <person name="Larimer F.W."/>
            <person name="Lucas S.M."/>
            <person name="Richardson P.M."/>
            <person name="Hristova K.R."/>
        </authorList>
    </citation>
    <scope>NUCLEOTIDE SEQUENCE [LARGE SCALE GENOMIC DNA]</scope>
    <source>
        <strain evidence="8">ATCC BAA-1232 / LMG 22953 / PM1</strain>
    </source>
</reference>
<dbReference type="Pfam" id="PF01594">
    <property type="entry name" value="AI-2E_transport"/>
    <property type="match status" value="1"/>
</dbReference>
<keyword evidence="8" id="KW-1185">Reference proteome</keyword>
<name>A2SK87_METPP</name>
<feature type="transmembrane region" description="Helical" evidence="6">
    <location>
        <begin position="12"/>
        <end position="40"/>
    </location>
</feature>
<feature type="transmembrane region" description="Helical" evidence="6">
    <location>
        <begin position="60"/>
        <end position="85"/>
    </location>
</feature>
<comment type="subcellular location">
    <subcellularLocation>
        <location evidence="1">Membrane</location>
        <topology evidence="1">Multi-pass membrane protein</topology>
    </subcellularLocation>
</comment>
<evidence type="ECO:0000313" key="8">
    <source>
        <dbReference type="Proteomes" id="UP000000366"/>
    </source>
</evidence>
<dbReference type="RefSeq" id="WP_011830599.1">
    <property type="nucleotide sequence ID" value="NC_008825.1"/>
</dbReference>
<dbReference type="HOGENOM" id="CLU_031275_8_0_4"/>
<gene>
    <name evidence="7" type="ordered locus">Mpe_A3023</name>
</gene>
<organism evidence="7 8">
    <name type="scientific">Methylibium petroleiphilum (strain ATCC BAA-1232 / LMG 22953 / PM1)</name>
    <dbReference type="NCBI Taxonomy" id="420662"/>
    <lineage>
        <taxon>Bacteria</taxon>
        <taxon>Pseudomonadati</taxon>
        <taxon>Pseudomonadota</taxon>
        <taxon>Betaproteobacteria</taxon>
        <taxon>Burkholderiales</taxon>
        <taxon>Sphaerotilaceae</taxon>
        <taxon>Methylibium</taxon>
    </lineage>
</organism>
<comment type="similarity">
    <text evidence="2">Belongs to the autoinducer-2 exporter (AI-2E) (TC 2.A.86) family.</text>
</comment>
<dbReference type="InterPro" id="IPR002549">
    <property type="entry name" value="AI-2E-like"/>
</dbReference>
<dbReference type="AlphaFoldDB" id="A2SK87"/>
<evidence type="ECO:0000256" key="1">
    <source>
        <dbReference type="ARBA" id="ARBA00004141"/>
    </source>
</evidence>
<dbReference type="Proteomes" id="UP000000366">
    <property type="component" value="Chromosome"/>
</dbReference>
<evidence type="ECO:0000256" key="6">
    <source>
        <dbReference type="SAM" id="Phobius"/>
    </source>
</evidence>
<feature type="transmembrane region" description="Helical" evidence="6">
    <location>
        <begin position="238"/>
        <end position="263"/>
    </location>
</feature>
<evidence type="ECO:0000313" key="7">
    <source>
        <dbReference type="EMBL" id="ABM95976.1"/>
    </source>
</evidence>
<feature type="transmembrane region" description="Helical" evidence="6">
    <location>
        <begin position="213"/>
        <end position="232"/>
    </location>
</feature>
<keyword evidence="5 6" id="KW-0472">Membrane</keyword>
<evidence type="ECO:0000256" key="4">
    <source>
        <dbReference type="ARBA" id="ARBA00022989"/>
    </source>
</evidence>
<keyword evidence="3 6" id="KW-0812">Transmembrane</keyword>
<evidence type="ECO:0000256" key="3">
    <source>
        <dbReference type="ARBA" id="ARBA00022692"/>
    </source>
</evidence>
<feature type="transmembrane region" description="Helical" evidence="6">
    <location>
        <begin position="307"/>
        <end position="338"/>
    </location>
</feature>
<dbReference type="PANTHER" id="PTHR21716:SF64">
    <property type="entry name" value="AI-2 TRANSPORT PROTEIN TQSA"/>
    <property type="match status" value="1"/>
</dbReference>
<dbReference type="PANTHER" id="PTHR21716">
    <property type="entry name" value="TRANSMEMBRANE PROTEIN"/>
    <property type="match status" value="1"/>
</dbReference>
<feature type="transmembrane region" description="Helical" evidence="6">
    <location>
        <begin position="153"/>
        <end position="173"/>
    </location>
</feature>
<evidence type="ECO:0000256" key="2">
    <source>
        <dbReference type="ARBA" id="ARBA00009773"/>
    </source>
</evidence>
<dbReference type="GO" id="GO:0016020">
    <property type="term" value="C:membrane"/>
    <property type="evidence" value="ECO:0007669"/>
    <property type="project" value="UniProtKB-SubCell"/>
</dbReference>
<accession>A2SK87</accession>
<dbReference type="GO" id="GO:0055085">
    <property type="term" value="P:transmembrane transport"/>
    <property type="evidence" value="ECO:0007669"/>
    <property type="project" value="TreeGrafter"/>
</dbReference>
<protein>
    <submittedName>
        <fullName evidence="7">Putative permease transmembrane transport protein</fullName>
    </submittedName>
</protein>
<evidence type="ECO:0000256" key="5">
    <source>
        <dbReference type="ARBA" id="ARBA00023136"/>
    </source>
</evidence>
<feature type="transmembrane region" description="Helical" evidence="6">
    <location>
        <begin position="270"/>
        <end position="287"/>
    </location>
</feature>
<dbReference type="STRING" id="420662.Mpe_A3023"/>
<sequence>MTLTAAQKQSLAWLVIGAALALALWLLGPVLTPFVIAAVLGYALNPLVDGLTRRRVPRPLAALLVEVLALLVLLAVLLLIVPIFVKELPVLRDQIPELLTRLDRWLQPTLARFGVDVSLDVASIKAFILGHVGDNTESWIATALDSLRIGGSFMLGLLGGAVLLPLVLYYVLVDWPQIVARVQALVPPRRRPGFDSFMGDCDRMLGQYLRGQLLVMGILAAFYSIGLALFGFDLALPVGVFTGVAVFIPYVGFGLGLALALLVGLLQFGGLYGIVAVAVVYGLGQVVESFYLTPRLVGERIGLHPITVIFALLAFGQLFGFIGVLVALPVSAVGVVAFQRLKALYLSSPLYQG</sequence>
<dbReference type="KEGG" id="mpt:Mpe_A3023"/>
<dbReference type="EMBL" id="CP000555">
    <property type="protein sequence ID" value="ABM95976.1"/>
    <property type="molecule type" value="Genomic_DNA"/>
</dbReference>
<dbReference type="eggNOG" id="COG0628">
    <property type="taxonomic scope" value="Bacteria"/>
</dbReference>